<feature type="compositionally biased region" description="Pro residues" evidence="1">
    <location>
        <begin position="190"/>
        <end position="202"/>
    </location>
</feature>
<keyword evidence="3" id="KW-1185">Reference proteome</keyword>
<feature type="compositionally biased region" description="Low complexity" evidence="1">
    <location>
        <begin position="74"/>
        <end position="86"/>
    </location>
</feature>
<sequence>MESRQRRMLGNAGDNELTVVSIDSSYSPRAWSHSPYEAGPIQLPLGVFIRQYGEEAGCLNELDSWGEEPWSEVTKPPKMPTKAPKMPTEPPKMLTMPNQALKDANPDTKDANQAPKDANLAQPSPQDANQAPKDANHAQPSPQRCQPSPQRCQRCQPCPTQTPKMPTMPNQAPKDANYAQPRPQRCQPCPIKPPKMPTMPNPDPKDAARTSSAKRTPAAGLAAGRAFGQGEDFHTLPAGMKAAKNLVDLPETRSLMRMFGSLSHSNVADCPPAANAASFRRPYLRFVVSWSNQPTDGSTRGGRRAGVPRGPAHVATLLPATADRRTWRRCACLLSRECSGLGLHSPRRCVFERGQAKIDRGPDRNHSEESGRQKAGGERGEHSDQYGPDGPKRSTLEAQGRLLGQHDQLLTDPLHQPTPMDLLTSGRTEQVTATCGGTESRSAAGCRCTTGAPLFDLQPLTYPSNRAKIAFVVNLLSGRAAQWATAVLENQTPASSSFPAFTAEFKRAFDHPGSSSVADYSIRFCVLAVQLPSYQPGQKVWLSTKDLPFLVKPVTESDLVPPSEPPPPPRVWYGPAARSWVPRHFILDNDLRDLYRSHPDKPGDDDESDGGGTFTVWPPGFNEANGSDTPVGAPLMGR</sequence>
<feature type="compositionally biased region" description="Low complexity" evidence="1">
    <location>
        <begin position="139"/>
        <end position="163"/>
    </location>
</feature>
<evidence type="ECO:0000313" key="2">
    <source>
        <dbReference type="EMBL" id="TWW73897.1"/>
    </source>
</evidence>
<dbReference type="AlphaFoldDB" id="A0A5C6P6Y0"/>
<name>A0A5C6P6Y0_9TELE</name>
<feature type="region of interest" description="Disordered" evidence="1">
    <location>
        <begin position="596"/>
        <end position="638"/>
    </location>
</feature>
<feature type="region of interest" description="Disordered" evidence="1">
    <location>
        <begin position="66"/>
        <end position="219"/>
    </location>
</feature>
<organism evidence="2 3">
    <name type="scientific">Takifugu flavidus</name>
    <name type="common">sansaifugu</name>
    <dbReference type="NCBI Taxonomy" id="433684"/>
    <lineage>
        <taxon>Eukaryota</taxon>
        <taxon>Metazoa</taxon>
        <taxon>Chordata</taxon>
        <taxon>Craniata</taxon>
        <taxon>Vertebrata</taxon>
        <taxon>Euteleostomi</taxon>
        <taxon>Actinopterygii</taxon>
        <taxon>Neopterygii</taxon>
        <taxon>Teleostei</taxon>
        <taxon>Neoteleostei</taxon>
        <taxon>Acanthomorphata</taxon>
        <taxon>Eupercaria</taxon>
        <taxon>Tetraodontiformes</taxon>
        <taxon>Tetradontoidea</taxon>
        <taxon>Tetraodontidae</taxon>
        <taxon>Takifugu</taxon>
    </lineage>
</organism>
<dbReference type="Proteomes" id="UP000324091">
    <property type="component" value="Chromosome 15"/>
</dbReference>
<evidence type="ECO:0000313" key="3">
    <source>
        <dbReference type="Proteomes" id="UP000324091"/>
    </source>
</evidence>
<dbReference type="EMBL" id="RHFK02000007">
    <property type="protein sequence ID" value="TWW73897.1"/>
    <property type="molecule type" value="Genomic_DNA"/>
</dbReference>
<evidence type="ECO:0000256" key="1">
    <source>
        <dbReference type="SAM" id="MobiDB-lite"/>
    </source>
</evidence>
<accession>A0A5C6P6Y0</accession>
<proteinExistence type="predicted"/>
<reference evidence="2 3" key="1">
    <citation type="submission" date="2019-04" db="EMBL/GenBank/DDBJ databases">
        <title>Chromosome genome assembly for Takifugu flavidus.</title>
        <authorList>
            <person name="Xiao S."/>
        </authorList>
    </citation>
    <scope>NUCLEOTIDE SEQUENCE [LARGE SCALE GENOMIC DNA]</scope>
    <source>
        <strain evidence="2">HTHZ2018</strain>
        <tissue evidence="2">Muscle</tissue>
    </source>
</reference>
<comment type="caution">
    <text evidence="2">The sequence shown here is derived from an EMBL/GenBank/DDBJ whole genome shotgun (WGS) entry which is preliminary data.</text>
</comment>
<gene>
    <name evidence="2" type="ORF">D4764_15G0012930</name>
</gene>
<evidence type="ECO:0008006" key="4">
    <source>
        <dbReference type="Google" id="ProtNLM"/>
    </source>
</evidence>
<protein>
    <recommendedName>
        <fullName evidence="4">Retrotransposon gag domain-containing protein</fullName>
    </recommendedName>
</protein>
<feature type="region of interest" description="Disordered" evidence="1">
    <location>
        <begin position="358"/>
        <end position="395"/>
    </location>
</feature>